<keyword evidence="1" id="KW-0436">Ligase</keyword>
<proteinExistence type="predicted"/>
<keyword evidence="8" id="KW-1185">Reference proteome</keyword>
<evidence type="ECO:0000256" key="4">
    <source>
        <dbReference type="PROSITE-ProRule" id="PRU00409"/>
    </source>
</evidence>
<evidence type="ECO:0000256" key="3">
    <source>
        <dbReference type="ARBA" id="ARBA00022840"/>
    </source>
</evidence>
<dbReference type="PANTHER" id="PTHR43585">
    <property type="entry name" value="FUMIPYRROLE BIOSYNTHESIS PROTEIN C"/>
    <property type="match status" value="1"/>
</dbReference>
<geneLocation type="plasmid" evidence="7 8">
    <name>unnamed1</name>
</geneLocation>
<dbReference type="InterPro" id="IPR011761">
    <property type="entry name" value="ATP-grasp"/>
</dbReference>
<evidence type="ECO:0000313" key="7">
    <source>
        <dbReference type="EMBL" id="QNS09356.1"/>
    </source>
</evidence>
<keyword evidence="7" id="KW-0614">Plasmid</keyword>
<dbReference type="InterPro" id="IPR013815">
    <property type="entry name" value="ATP_grasp_subdomain_1"/>
</dbReference>
<dbReference type="Proteomes" id="UP000516428">
    <property type="component" value="Plasmid unnamed1"/>
</dbReference>
<dbReference type="GO" id="GO:0046872">
    <property type="term" value="F:metal ion binding"/>
    <property type="evidence" value="ECO:0007669"/>
    <property type="project" value="InterPro"/>
</dbReference>
<gene>
    <name evidence="7" type="ORF">IAG42_37070</name>
</gene>
<accession>A0A7H1BKV1</accession>
<dbReference type="RefSeq" id="WP_188342011.1">
    <property type="nucleotide sequence ID" value="NZ_CP061282.1"/>
</dbReference>
<feature type="region of interest" description="Disordered" evidence="5">
    <location>
        <begin position="312"/>
        <end position="335"/>
    </location>
</feature>
<evidence type="ECO:0000256" key="1">
    <source>
        <dbReference type="ARBA" id="ARBA00022598"/>
    </source>
</evidence>
<dbReference type="Gene3D" id="3.40.50.20">
    <property type="match status" value="1"/>
</dbReference>
<keyword evidence="3 4" id="KW-0067">ATP-binding</keyword>
<dbReference type="Gene3D" id="3.30.1490.20">
    <property type="entry name" value="ATP-grasp fold, A domain"/>
    <property type="match status" value="1"/>
</dbReference>
<dbReference type="GO" id="GO:0005524">
    <property type="term" value="F:ATP binding"/>
    <property type="evidence" value="ECO:0007669"/>
    <property type="project" value="UniProtKB-UniRule"/>
</dbReference>
<keyword evidence="2 4" id="KW-0547">Nucleotide-binding</keyword>
<evidence type="ECO:0000259" key="6">
    <source>
        <dbReference type="PROSITE" id="PS50975"/>
    </source>
</evidence>
<dbReference type="SUPFAM" id="SSF56059">
    <property type="entry name" value="Glutathione synthetase ATP-binding domain-like"/>
    <property type="match status" value="1"/>
</dbReference>
<evidence type="ECO:0000313" key="8">
    <source>
        <dbReference type="Proteomes" id="UP000516428"/>
    </source>
</evidence>
<dbReference type="PROSITE" id="PS50975">
    <property type="entry name" value="ATP_GRASP"/>
    <property type="match status" value="1"/>
</dbReference>
<dbReference type="KEGG" id="sxn:IAG42_37070"/>
<dbReference type="PANTHER" id="PTHR43585:SF2">
    <property type="entry name" value="ATP-GRASP ENZYME FSQD"/>
    <property type="match status" value="1"/>
</dbReference>
<name>A0A7H1BKV1_9ACTN</name>
<dbReference type="Gene3D" id="3.30.470.20">
    <property type="entry name" value="ATP-grasp fold, B domain"/>
    <property type="match status" value="1"/>
</dbReference>
<evidence type="ECO:0000256" key="2">
    <source>
        <dbReference type="ARBA" id="ARBA00022741"/>
    </source>
</evidence>
<dbReference type="AlphaFoldDB" id="A0A7H1BKV1"/>
<dbReference type="GO" id="GO:0016874">
    <property type="term" value="F:ligase activity"/>
    <property type="evidence" value="ECO:0007669"/>
    <property type="project" value="UniProtKB-KW"/>
</dbReference>
<feature type="domain" description="ATP-grasp" evidence="6">
    <location>
        <begin position="118"/>
        <end position="308"/>
    </location>
</feature>
<organism evidence="7 8">
    <name type="scientific">Streptomyces xanthii</name>
    <dbReference type="NCBI Taxonomy" id="2768069"/>
    <lineage>
        <taxon>Bacteria</taxon>
        <taxon>Bacillati</taxon>
        <taxon>Actinomycetota</taxon>
        <taxon>Actinomycetes</taxon>
        <taxon>Kitasatosporales</taxon>
        <taxon>Streptomycetaceae</taxon>
        <taxon>Streptomyces</taxon>
    </lineage>
</organism>
<sequence>MTTIPPDGDAPGRVAVINYRSVLDYPAMFPECADRLYVFSHHDLAHTEGLAHYEYVPQCESIPYAELAIRRMAHELTFTHVVTDNEYDLERAAHIREDLGLPGQSRASALAFRDKAVMKETAGRAVRVPGFARLTAFGDLTSFIEKFAYPVVVKPVKQGGSRDISVLRDEDDLLAFSRRPWREDLMAEEFVEGPMYHVDAVISEGYRFVASSRYLRSCLGVFTGHNNGSVQLRPESAFARRLEEYLDRVLAAFDTPGTSAYHLEVFHTPDDELVLCEIASRVGGDRIPQLTELTYGVDLHATTLRAACGLPVPQPPRDTPGEVHGSVSVLPQGRPVRAPGRPPFPWVRHYEVNTRLAPDAVTLHSAHHLCFAVVCGDGPEQVEARLLETERWLMARLSEADDANDTENAESTRGN</sequence>
<protein>
    <submittedName>
        <fullName evidence="7">ATP-grasp domain-containing protein</fullName>
    </submittedName>
</protein>
<evidence type="ECO:0000256" key="5">
    <source>
        <dbReference type="SAM" id="MobiDB-lite"/>
    </source>
</evidence>
<reference evidence="7 8" key="1">
    <citation type="submission" date="2020-09" db="EMBL/GenBank/DDBJ databases">
        <title>A novel species.</title>
        <authorList>
            <person name="Gao J."/>
        </authorList>
    </citation>
    <scope>NUCLEOTIDE SEQUENCE [LARGE SCALE GENOMIC DNA]</scope>
    <source>
        <strain evidence="7 8">CRXT-Y-14</strain>
        <plasmid evidence="7 8">unnamed1</plasmid>
    </source>
</reference>
<dbReference type="EMBL" id="CP061282">
    <property type="protein sequence ID" value="QNS09356.1"/>
    <property type="molecule type" value="Genomic_DNA"/>
</dbReference>
<dbReference type="InterPro" id="IPR052032">
    <property type="entry name" value="ATP-dep_AA_Ligase"/>
</dbReference>